<evidence type="ECO:0000256" key="4">
    <source>
        <dbReference type="SAM" id="MobiDB-lite"/>
    </source>
</evidence>
<keyword evidence="10" id="KW-1185">Reference proteome</keyword>
<evidence type="ECO:0008006" key="11">
    <source>
        <dbReference type="Google" id="ProtNLM"/>
    </source>
</evidence>
<evidence type="ECO:0000259" key="6">
    <source>
        <dbReference type="Pfam" id="PF00122"/>
    </source>
</evidence>
<feature type="transmembrane region" description="Helical" evidence="5">
    <location>
        <begin position="980"/>
        <end position="997"/>
    </location>
</feature>
<dbReference type="Pfam" id="PF13246">
    <property type="entry name" value="Cation_ATPase"/>
    <property type="match status" value="1"/>
</dbReference>
<evidence type="ECO:0000313" key="9">
    <source>
        <dbReference type="EMBL" id="CAD8186782.1"/>
    </source>
</evidence>
<keyword evidence="3" id="KW-0460">Magnesium</keyword>
<evidence type="ECO:0000256" key="1">
    <source>
        <dbReference type="ARBA" id="ARBA00004127"/>
    </source>
</evidence>
<feature type="transmembrane region" description="Helical" evidence="5">
    <location>
        <begin position="359"/>
        <end position="384"/>
    </location>
</feature>
<keyword evidence="5" id="KW-1133">Transmembrane helix</keyword>
<dbReference type="GO" id="GO:0016887">
    <property type="term" value="F:ATP hydrolysis activity"/>
    <property type="evidence" value="ECO:0007669"/>
    <property type="project" value="InterPro"/>
</dbReference>
<feature type="transmembrane region" description="Helical" evidence="5">
    <location>
        <begin position="321"/>
        <end position="339"/>
    </location>
</feature>
<proteinExistence type="predicted"/>
<feature type="transmembrane region" description="Helical" evidence="5">
    <location>
        <begin position="809"/>
        <end position="831"/>
    </location>
</feature>
<dbReference type="AlphaFoldDB" id="A0A8S1WDQ1"/>
<evidence type="ECO:0000256" key="3">
    <source>
        <dbReference type="ARBA" id="ARBA00022842"/>
    </source>
</evidence>
<dbReference type="Pfam" id="PF00122">
    <property type="entry name" value="E1-E2_ATPase"/>
    <property type="match status" value="1"/>
</dbReference>
<feature type="transmembrane region" description="Helical" evidence="5">
    <location>
        <begin position="140"/>
        <end position="160"/>
    </location>
</feature>
<feature type="domain" description="P-type ATPase A" evidence="6">
    <location>
        <begin position="175"/>
        <end position="293"/>
    </location>
</feature>
<name>A0A8S1WDQ1_PAROT</name>
<dbReference type="Pfam" id="PF00689">
    <property type="entry name" value="Cation_ATPase_C"/>
    <property type="match status" value="1"/>
</dbReference>
<feature type="transmembrane region" description="Helical" evidence="5">
    <location>
        <begin position="1052"/>
        <end position="1070"/>
    </location>
</feature>
<organism evidence="9 10">
    <name type="scientific">Paramecium octaurelia</name>
    <dbReference type="NCBI Taxonomy" id="43137"/>
    <lineage>
        <taxon>Eukaryota</taxon>
        <taxon>Sar</taxon>
        <taxon>Alveolata</taxon>
        <taxon>Ciliophora</taxon>
        <taxon>Intramacronucleata</taxon>
        <taxon>Oligohymenophorea</taxon>
        <taxon>Peniculida</taxon>
        <taxon>Parameciidae</taxon>
        <taxon>Paramecium</taxon>
    </lineage>
</organism>
<dbReference type="GO" id="GO:0005524">
    <property type="term" value="F:ATP binding"/>
    <property type="evidence" value="ECO:0007669"/>
    <property type="project" value="InterPro"/>
</dbReference>
<comment type="caution">
    <text evidence="9">The sequence shown here is derived from an EMBL/GenBank/DDBJ whole genome shotgun (WGS) entry which is preliminary data.</text>
</comment>
<keyword evidence="5" id="KW-0812">Transmembrane</keyword>
<dbReference type="InterPro" id="IPR059000">
    <property type="entry name" value="ATPase_P-type_domA"/>
</dbReference>
<dbReference type="InterPro" id="IPR001757">
    <property type="entry name" value="P_typ_ATPase"/>
</dbReference>
<protein>
    <recommendedName>
        <fullName evidence="11">Calcium-transporting ATPase</fullName>
    </recommendedName>
</protein>
<comment type="subcellular location">
    <subcellularLocation>
        <location evidence="1">Endomembrane system</location>
        <topology evidence="1">Multi-pass membrane protein</topology>
    </subcellularLocation>
</comment>
<dbReference type="InterPro" id="IPR004014">
    <property type="entry name" value="ATPase_P-typ_cation-transptr_N"/>
</dbReference>
<feature type="region of interest" description="Disordered" evidence="4">
    <location>
        <begin position="1"/>
        <end position="25"/>
    </location>
</feature>
<dbReference type="Proteomes" id="UP000683925">
    <property type="component" value="Unassembled WGS sequence"/>
</dbReference>
<dbReference type="GO" id="GO:0012505">
    <property type="term" value="C:endomembrane system"/>
    <property type="evidence" value="ECO:0007669"/>
    <property type="project" value="UniProtKB-SubCell"/>
</dbReference>
<evidence type="ECO:0000313" key="10">
    <source>
        <dbReference type="Proteomes" id="UP000683925"/>
    </source>
</evidence>
<dbReference type="OMA" id="TAINDYW"/>
<dbReference type="PANTHER" id="PTHR24093:SF369">
    <property type="entry name" value="CALCIUM-TRANSPORTING ATPASE"/>
    <property type="match status" value="1"/>
</dbReference>
<keyword evidence="2" id="KW-0479">Metal-binding</keyword>
<dbReference type="PANTHER" id="PTHR24093">
    <property type="entry name" value="CATION TRANSPORTING ATPASE"/>
    <property type="match status" value="1"/>
</dbReference>
<keyword evidence="5" id="KW-0472">Membrane</keyword>
<evidence type="ECO:0000259" key="8">
    <source>
        <dbReference type="Pfam" id="PF00690"/>
    </source>
</evidence>
<gene>
    <name evidence="9" type="ORF">POCTA_138.1.T0880206</name>
</gene>
<reference evidence="9" key="1">
    <citation type="submission" date="2021-01" db="EMBL/GenBank/DDBJ databases">
        <authorList>
            <consortium name="Genoscope - CEA"/>
            <person name="William W."/>
        </authorList>
    </citation>
    <scope>NUCLEOTIDE SEQUENCE</scope>
</reference>
<dbReference type="GO" id="GO:0005388">
    <property type="term" value="F:P-type calcium transporter activity"/>
    <property type="evidence" value="ECO:0007669"/>
    <property type="project" value="TreeGrafter"/>
</dbReference>
<dbReference type="GO" id="GO:0046872">
    <property type="term" value="F:metal ion binding"/>
    <property type="evidence" value="ECO:0007669"/>
    <property type="project" value="UniProtKB-KW"/>
</dbReference>
<evidence type="ECO:0000256" key="2">
    <source>
        <dbReference type="ARBA" id="ARBA00022723"/>
    </source>
</evidence>
<dbReference type="NCBIfam" id="TIGR01494">
    <property type="entry name" value="ATPase_P-type"/>
    <property type="match status" value="1"/>
</dbReference>
<feature type="transmembrane region" description="Helical" evidence="5">
    <location>
        <begin position="1017"/>
        <end position="1046"/>
    </location>
</feature>
<accession>A0A8S1WDQ1</accession>
<feature type="transmembrane region" description="Helical" evidence="5">
    <location>
        <begin position="886"/>
        <end position="904"/>
    </location>
</feature>
<dbReference type="InterPro" id="IPR006068">
    <property type="entry name" value="ATPase_P-typ_cation-transptr_C"/>
</dbReference>
<evidence type="ECO:0000259" key="7">
    <source>
        <dbReference type="Pfam" id="PF00689"/>
    </source>
</evidence>
<feature type="domain" description="Cation-transporting P-type ATPase N-terminal" evidence="8">
    <location>
        <begin position="55"/>
        <end position="120"/>
    </location>
</feature>
<sequence length="1130" mass="127050">MFQEVPSDEQNLSVSQDKSRQGHQQMIPKQILVSIVSAALDSHFAKEIDELEKIGGISTIESGLKTNFTLGLKGDDFEQRDSQYGNNSKQLNLTNTYMQLFLQTLEDCIIRTLLAASIVSIVIGVFTADDDHRSCAWIEGFVICIAVLISCNVTAINDYWKQGQFQILQQREENRKTVVVWRDGCKIDLYYSLVMVGDIIQICEGMEIPADCIVIEAAELMVDESVMTGETRPIKKDTYDNCIKQRNKLRHKKYGLSRYDIPSPIMLAGTKVLSGEGKMVVAVVGKSSCFGKTNYQLTTQETEPTPLQSELEQLALDIGKFGLISAGLILFVFLLRFGIDRIKEDSFEKEHIKELADFFIISITVIIIAIPEGLPLVVTISLAYSTKRMLQDNNLVKKLAACETMGRVDMVLSCKTGILTMNKMFVVQIWNEELMDIDAYKERLNLSTYLPAHMHELFIQSAIVNGTAVISGEGQGQGNKTEIAMLLFAQQCGINYEKERDTHQATKKIPFSTRRKRMTTIIGNKRLVVKGASEIILKGCNKLLSKSIGIIPIDSSIRTSIELGIQQMASQCLITMALAYKDINGDKDLDNINDKGVYDIETHDLTLIAIVGIKDILRAETPLGIAACKTAGIKVRMITGDNKFTALAIAKECGILIDENQSLVLEGADFLKRIGGIVCKQCQISNCDCPRDQISAYQLDKQERVDTIKNGVEFDKIYPFLDVLARSTSEDKYALLIGLQERGHVVAVTGDGTGDVPILKKADVGLVMGIAGTDAARESASIVMLDDNFYSIVKAVLWGRNIHDSIKKFLQFQLTVNIAISVLTIFSAIIIKQDVLEPIQILWVNLIIDTFASLALVTESPTSELLQRKPQNKNEDMISPKMLKNMFGQAIYQMIVIMVLIFYGQRFIPEFKGEEDEATEFKGKLQYKYSNTYFDEVNNLHICPNYMDYCNLISFNTDYYIDGSENYKTFYKETYIPSRQFTVIFNTFVLMQLFNFLNSRKIRNEINVFKGILSNMLFLKIVFGILALQIMIVTFGGIGFHCYSFYGLSLEQWLICLTFGIGSLIVRLLLRVIPDPKYGSLTRLDQTHNTQDLALPTVTIHDYKYQVQQLSLESEQENENLNNPIQENQS</sequence>
<dbReference type="GO" id="GO:0005886">
    <property type="term" value="C:plasma membrane"/>
    <property type="evidence" value="ECO:0007669"/>
    <property type="project" value="TreeGrafter"/>
</dbReference>
<feature type="transmembrane region" description="Helical" evidence="5">
    <location>
        <begin position="108"/>
        <end position="128"/>
    </location>
</feature>
<dbReference type="EMBL" id="CAJJDP010000087">
    <property type="protein sequence ID" value="CAD8186782.1"/>
    <property type="molecule type" value="Genomic_DNA"/>
</dbReference>
<evidence type="ECO:0000256" key="5">
    <source>
        <dbReference type="SAM" id="Phobius"/>
    </source>
</evidence>
<feature type="domain" description="Cation-transporting P-type ATPase C-terminal" evidence="7">
    <location>
        <begin position="835"/>
        <end position="1072"/>
    </location>
</feature>
<dbReference type="OrthoDB" id="3352408at2759"/>
<dbReference type="FunFam" id="3.40.1110.10:FF:000045">
    <property type="entry name" value="Calcium-transporting ATPase"/>
    <property type="match status" value="1"/>
</dbReference>
<dbReference type="Pfam" id="PF00690">
    <property type="entry name" value="Cation_ATPase_N"/>
    <property type="match status" value="1"/>
</dbReference>